<name>A0A840QN23_9BACI</name>
<dbReference type="PANTHER" id="PTHR46112">
    <property type="entry name" value="AMINOPEPTIDASE"/>
    <property type="match status" value="1"/>
</dbReference>
<dbReference type="EMBL" id="JACHHB010000003">
    <property type="protein sequence ID" value="MBB5172740.1"/>
    <property type="molecule type" value="Genomic_DNA"/>
</dbReference>
<evidence type="ECO:0000256" key="4">
    <source>
        <dbReference type="ARBA" id="ARBA00022801"/>
    </source>
</evidence>
<accession>A0A840QN23</accession>
<dbReference type="Pfam" id="PF00557">
    <property type="entry name" value="Peptidase_M24"/>
    <property type="match status" value="1"/>
</dbReference>
<dbReference type="GO" id="GO:0008235">
    <property type="term" value="F:metalloexopeptidase activity"/>
    <property type="evidence" value="ECO:0007669"/>
    <property type="project" value="UniProtKB-ARBA"/>
</dbReference>
<evidence type="ECO:0000259" key="6">
    <source>
        <dbReference type="Pfam" id="PF00557"/>
    </source>
</evidence>
<dbReference type="GO" id="GO:0102009">
    <property type="term" value="F:proline dipeptidase activity"/>
    <property type="evidence" value="ECO:0007669"/>
    <property type="project" value="UniProtKB-EC"/>
</dbReference>
<dbReference type="SUPFAM" id="SSF55920">
    <property type="entry name" value="Creatinase/aminopeptidase"/>
    <property type="match status" value="1"/>
</dbReference>
<keyword evidence="3" id="KW-0479">Metal-binding</keyword>
<dbReference type="FunFam" id="3.90.230.10:FF:000014">
    <property type="entry name" value="Aminopeptidase P family protein"/>
    <property type="match status" value="1"/>
</dbReference>
<protein>
    <submittedName>
        <fullName evidence="8">Xaa-Pro dipeptidase</fullName>
        <ecNumber evidence="8">3.4.13.9</ecNumber>
    </submittedName>
</protein>
<dbReference type="SUPFAM" id="SSF53092">
    <property type="entry name" value="Creatinase/prolidase N-terminal domain"/>
    <property type="match status" value="1"/>
</dbReference>
<evidence type="ECO:0000313" key="8">
    <source>
        <dbReference type="EMBL" id="MBB5172740.1"/>
    </source>
</evidence>
<sequence length="370" mass="41330">MSDKEKAMQQWMKEVNVDVTCLQSKANVFYFSDFYTDPHERLVALFLFQDETQIPLMVCPSMEVNQARDTGFKGEVIGYHDHEDPWQLVKKAIESRGIGVKKVGVEKQEMSLARAEQLSEVFAGVDIVRADEQVHALRKVKSENEIDALRKAAKLADYGVQIGIESLELGKTEVEVLADIEAALKKKNVVGMSFSTMVLFGEKTSDPHGNPGNRRLQRGDFVLFDLGVIIDGYCSDITRTVVYGEANEKQREVYETVLRAQNETLARCQAGTQIGELDKTARKLIEGAGYGQYFPHRIGHGLGIDVHEAPSMHEHNKETLVDGMAFTIEPGIYHPEIGGVRIEDDVVIENGNAVCLTNFPKELQIINESD</sequence>
<comment type="similarity">
    <text evidence="2">Belongs to the peptidase M24B family.</text>
</comment>
<evidence type="ECO:0000256" key="1">
    <source>
        <dbReference type="ARBA" id="ARBA00001936"/>
    </source>
</evidence>
<evidence type="ECO:0000256" key="3">
    <source>
        <dbReference type="ARBA" id="ARBA00022723"/>
    </source>
</evidence>
<keyword evidence="8" id="KW-0645">Protease</keyword>
<dbReference type="InterPro" id="IPR029149">
    <property type="entry name" value="Creatin/AminoP/Spt16_N"/>
</dbReference>
<feature type="domain" description="Creatinase N-terminal" evidence="7">
    <location>
        <begin position="7"/>
        <end position="140"/>
    </location>
</feature>
<evidence type="ECO:0000313" key="9">
    <source>
        <dbReference type="Proteomes" id="UP000551878"/>
    </source>
</evidence>
<dbReference type="Gene3D" id="3.40.350.10">
    <property type="entry name" value="Creatinase/prolidase N-terminal domain"/>
    <property type="match status" value="1"/>
</dbReference>
<dbReference type="EC" id="3.4.13.9" evidence="8"/>
<dbReference type="InterPro" id="IPR050659">
    <property type="entry name" value="Peptidase_M24B"/>
</dbReference>
<dbReference type="InterPro" id="IPR000587">
    <property type="entry name" value="Creatinase_N"/>
</dbReference>
<dbReference type="PANTHER" id="PTHR46112:SF10">
    <property type="entry name" value="DIPEPTIDASE YKVY-RELATED"/>
    <property type="match status" value="1"/>
</dbReference>
<keyword evidence="8" id="KW-0224">Dipeptidase</keyword>
<proteinExistence type="inferred from homology"/>
<keyword evidence="5" id="KW-0464">Manganese</keyword>
<dbReference type="InterPro" id="IPR036005">
    <property type="entry name" value="Creatinase/aminopeptidase-like"/>
</dbReference>
<dbReference type="GO" id="GO:0004177">
    <property type="term" value="F:aminopeptidase activity"/>
    <property type="evidence" value="ECO:0007669"/>
    <property type="project" value="UniProtKB-ARBA"/>
</dbReference>
<dbReference type="GO" id="GO:0046872">
    <property type="term" value="F:metal ion binding"/>
    <property type="evidence" value="ECO:0007669"/>
    <property type="project" value="UniProtKB-KW"/>
</dbReference>
<dbReference type="PRINTS" id="PR00599">
    <property type="entry name" value="MAPEPTIDASE"/>
</dbReference>
<gene>
    <name evidence="8" type="ORF">HNQ41_000884</name>
</gene>
<dbReference type="InterPro" id="IPR001131">
    <property type="entry name" value="Peptidase_M24B_aminopep-P_CS"/>
</dbReference>
<dbReference type="Proteomes" id="UP000551878">
    <property type="component" value="Unassembled WGS sequence"/>
</dbReference>
<evidence type="ECO:0000256" key="2">
    <source>
        <dbReference type="ARBA" id="ARBA00008766"/>
    </source>
</evidence>
<comment type="caution">
    <text evidence="8">The sequence shown here is derived from an EMBL/GenBank/DDBJ whole genome shotgun (WGS) entry which is preliminary data.</text>
</comment>
<dbReference type="Pfam" id="PF01321">
    <property type="entry name" value="Creatinase_N"/>
    <property type="match status" value="1"/>
</dbReference>
<dbReference type="AlphaFoldDB" id="A0A840QN23"/>
<keyword evidence="9" id="KW-1185">Reference proteome</keyword>
<dbReference type="PROSITE" id="PS00491">
    <property type="entry name" value="PROLINE_PEPTIDASE"/>
    <property type="match status" value="1"/>
</dbReference>
<feature type="domain" description="Peptidase M24" evidence="6">
    <location>
        <begin position="148"/>
        <end position="349"/>
    </location>
</feature>
<keyword evidence="4 8" id="KW-0378">Hydrolase</keyword>
<dbReference type="CDD" id="cd01092">
    <property type="entry name" value="APP-like"/>
    <property type="match status" value="1"/>
</dbReference>
<evidence type="ECO:0000256" key="5">
    <source>
        <dbReference type="ARBA" id="ARBA00023211"/>
    </source>
</evidence>
<dbReference type="InterPro" id="IPR001714">
    <property type="entry name" value="Pept_M24_MAP"/>
</dbReference>
<dbReference type="Gene3D" id="3.90.230.10">
    <property type="entry name" value="Creatinase/methionine aminopeptidase superfamily"/>
    <property type="match status" value="1"/>
</dbReference>
<dbReference type="InterPro" id="IPR000994">
    <property type="entry name" value="Pept_M24"/>
</dbReference>
<reference evidence="8 9" key="1">
    <citation type="submission" date="2020-08" db="EMBL/GenBank/DDBJ databases">
        <title>Genomic Encyclopedia of Type Strains, Phase IV (KMG-IV): sequencing the most valuable type-strain genomes for metagenomic binning, comparative biology and taxonomic classification.</title>
        <authorList>
            <person name="Goeker M."/>
        </authorList>
    </citation>
    <scope>NUCLEOTIDE SEQUENCE [LARGE SCALE GENOMIC DNA]</scope>
    <source>
        <strain evidence="8 9">DSM 24696</strain>
    </source>
</reference>
<evidence type="ECO:0000259" key="7">
    <source>
        <dbReference type="Pfam" id="PF01321"/>
    </source>
</evidence>
<dbReference type="RefSeq" id="WP_184663199.1">
    <property type="nucleotide sequence ID" value="NZ_JACHHB010000003.1"/>
</dbReference>
<comment type="cofactor">
    <cofactor evidence="1">
        <name>Mn(2+)</name>
        <dbReference type="ChEBI" id="CHEBI:29035"/>
    </cofactor>
</comment>
<organism evidence="8 9">
    <name type="scientific">Texcoconibacillus texcoconensis</name>
    <dbReference type="NCBI Taxonomy" id="1095777"/>
    <lineage>
        <taxon>Bacteria</taxon>
        <taxon>Bacillati</taxon>
        <taxon>Bacillota</taxon>
        <taxon>Bacilli</taxon>
        <taxon>Bacillales</taxon>
        <taxon>Bacillaceae</taxon>
        <taxon>Texcoconibacillus</taxon>
    </lineage>
</organism>